<keyword evidence="6" id="KW-0812">Transmembrane</keyword>
<dbReference type="EMBL" id="DS469565">
    <property type="protein sequence ID" value="EDO42401.1"/>
    <property type="molecule type" value="Genomic_DNA"/>
</dbReference>
<accession>A7S1P5</accession>
<dbReference type="SUPFAM" id="SSF141072">
    <property type="entry name" value="CalX-like"/>
    <property type="match status" value="4"/>
</dbReference>
<evidence type="ECO:0000313" key="9">
    <source>
        <dbReference type="Proteomes" id="UP000001593"/>
    </source>
</evidence>
<dbReference type="Proteomes" id="UP000001593">
    <property type="component" value="Unassembled WGS sequence"/>
</dbReference>
<dbReference type="Pfam" id="PF03160">
    <property type="entry name" value="Calx-beta"/>
    <property type="match status" value="3"/>
</dbReference>
<evidence type="ECO:0000256" key="2">
    <source>
        <dbReference type="ARBA" id="ARBA00022737"/>
    </source>
</evidence>
<dbReference type="InParanoid" id="A7S1P5"/>
<dbReference type="GO" id="GO:0035725">
    <property type="term" value="P:sodium ion transmembrane transport"/>
    <property type="evidence" value="ECO:0000318"/>
    <property type="project" value="GO_Central"/>
</dbReference>
<keyword evidence="6" id="KW-1133">Transmembrane helix</keyword>
<keyword evidence="1" id="KW-0732">Signal</keyword>
<dbReference type="STRING" id="45351.A7S1P5"/>
<dbReference type="GO" id="GO:0098703">
    <property type="term" value="P:calcium ion import across plasma membrane"/>
    <property type="evidence" value="ECO:0000318"/>
    <property type="project" value="GO_Central"/>
</dbReference>
<sequence length="446" mass="48990">MFSNETIRLGEGVRNYTFSVQIFDDEILENDKDFFLVLSSNDPIANLRQTYINLTIVNDDNATIGFTSSSVTVAENAGNLSLPLTVKSGILGIPIEITFAITNISASSSRDHRLHYSSVTFTQEEPSQHATVTIINDATLENTESFNITATTTSPHVTLNYSSVTVTITDHGDKVTFGFVNKTVSVAESEGNITLLVRKTGNTSIPLDLGISTVNLNASAPGDFTHKEIADTFAVNEDLKSYTFAIHDDHVTEGTECFIVRLNVSRANVLVDPRDATVCITDNDRGYLKVICPSSQAHSHLSVSPPRLKEVQSMVWTAMIKADIRDFKDDIITFAPEQTEVSANITIVTDSIAESDELFSISFTPVDPTKAVVNTTRDTCVVRITDEYDNEEALKAKQQKEKEEKETSRILQIVLIVCTVVLAVMLIAIIIAAVCLCRLERTSRPL</sequence>
<dbReference type="PANTHER" id="PTHR11878:SF76">
    <property type="entry name" value="CALX-BETA DOMAIN-CONTAINING PROTEIN"/>
    <property type="match status" value="1"/>
</dbReference>
<dbReference type="SMART" id="SM00237">
    <property type="entry name" value="Calx_beta"/>
    <property type="match status" value="2"/>
</dbReference>
<keyword evidence="6" id="KW-0472">Membrane</keyword>
<feature type="domain" description="Calx-beta" evidence="7">
    <location>
        <begin position="52"/>
        <end position="151"/>
    </location>
</feature>
<evidence type="ECO:0000259" key="7">
    <source>
        <dbReference type="SMART" id="SM00237"/>
    </source>
</evidence>
<dbReference type="PANTHER" id="PTHR11878">
    <property type="entry name" value="SODIUM/CALCIUM EXCHANGER"/>
    <property type="match status" value="1"/>
</dbReference>
<dbReference type="eggNOG" id="ENOG502S8MA">
    <property type="taxonomic scope" value="Eukaryota"/>
</dbReference>
<proteinExistence type="predicted"/>
<dbReference type="Gene3D" id="2.60.40.2030">
    <property type="match status" value="4"/>
</dbReference>
<dbReference type="AlphaFoldDB" id="A7S1P5"/>
<dbReference type="OMA" id="EHCVSFV"/>
<name>A7S1P5_NEMVE</name>
<dbReference type="PhylomeDB" id="A7S1P5"/>
<evidence type="ECO:0000313" key="8">
    <source>
        <dbReference type="EMBL" id="EDO42401.1"/>
    </source>
</evidence>
<keyword evidence="9" id="KW-1185">Reference proteome</keyword>
<organism evidence="8 9">
    <name type="scientific">Nematostella vectensis</name>
    <name type="common">Starlet sea anemone</name>
    <dbReference type="NCBI Taxonomy" id="45351"/>
    <lineage>
        <taxon>Eukaryota</taxon>
        <taxon>Metazoa</taxon>
        <taxon>Cnidaria</taxon>
        <taxon>Anthozoa</taxon>
        <taxon>Hexacorallia</taxon>
        <taxon>Actiniaria</taxon>
        <taxon>Edwardsiidae</taxon>
        <taxon>Nematostella</taxon>
    </lineage>
</organism>
<feature type="transmembrane region" description="Helical" evidence="6">
    <location>
        <begin position="410"/>
        <end position="437"/>
    </location>
</feature>
<protein>
    <recommendedName>
        <fullName evidence="7">Calx-beta domain-containing protein</fullName>
    </recommendedName>
</protein>
<keyword evidence="3" id="KW-0106">Calcium</keyword>
<keyword evidence="4" id="KW-0813">Transport</keyword>
<evidence type="ECO:0000256" key="1">
    <source>
        <dbReference type="ARBA" id="ARBA00022729"/>
    </source>
</evidence>
<gene>
    <name evidence="8" type="ORF">NEMVEDRAFT_v1g205428</name>
</gene>
<dbReference type="InterPro" id="IPR051171">
    <property type="entry name" value="CaCA"/>
</dbReference>
<feature type="domain" description="Calx-beta" evidence="7">
    <location>
        <begin position="164"/>
        <end position="263"/>
    </location>
</feature>
<dbReference type="HOGENOM" id="CLU_614375_0_0_1"/>
<dbReference type="InterPro" id="IPR003644">
    <property type="entry name" value="Calx_beta"/>
</dbReference>
<evidence type="ECO:0000256" key="5">
    <source>
        <dbReference type="SAM" id="Coils"/>
    </source>
</evidence>
<dbReference type="GO" id="GO:0005432">
    <property type="term" value="F:calcium:sodium antiporter activity"/>
    <property type="evidence" value="ECO:0000318"/>
    <property type="project" value="GO_Central"/>
</dbReference>
<evidence type="ECO:0000256" key="3">
    <source>
        <dbReference type="ARBA" id="ARBA00022837"/>
    </source>
</evidence>
<feature type="coiled-coil region" evidence="5">
    <location>
        <begin position="381"/>
        <end position="408"/>
    </location>
</feature>
<dbReference type="InterPro" id="IPR038081">
    <property type="entry name" value="CalX-like_sf"/>
</dbReference>
<keyword evidence="4" id="KW-0406">Ion transport</keyword>
<keyword evidence="2" id="KW-0677">Repeat</keyword>
<reference evidence="8 9" key="1">
    <citation type="journal article" date="2007" name="Science">
        <title>Sea anemone genome reveals ancestral eumetazoan gene repertoire and genomic organization.</title>
        <authorList>
            <person name="Putnam N.H."/>
            <person name="Srivastava M."/>
            <person name="Hellsten U."/>
            <person name="Dirks B."/>
            <person name="Chapman J."/>
            <person name="Salamov A."/>
            <person name="Terry A."/>
            <person name="Shapiro H."/>
            <person name="Lindquist E."/>
            <person name="Kapitonov V.V."/>
            <person name="Jurka J."/>
            <person name="Genikhovich G."/>
            <person name="Grigoriev I.V."/>
            <person name="Lucas S.M."/>
            <person name="Steele R.E."/>
            <person name="Finnerty J.R."/>
            <person name="Technau U."/>
            <person name="Martindale M.Q."/>
            <person name="Rokhsar D.S."/>
        </authorList>
    </citation>
    <scope>NUCLEOTIDE SEQUENCE [LARGE SCALE GENOMIC DNA]</scope>
    <source>
        <strain evidence="9">CH2 X CH6</strain>
    </source>
</reference>
<evidence type="ECO:0000256" key="4">
    <source>
        <dbReference type="ARBA" id="ARBA00023065"/>
    </source>
</evidence>
<evidence type="ECO:0000256" key="6">
    <source>
        <dbReference type="SAM" id="Phobius"/>
    </source>
</evidence>
<dbReference type="GO" id="GO:0007154">
    <property type="term" value="P:cell communication"/>
    <property type="evidence" value="ECO:0007669"/>
    <property type="project" value="InterPro"/>
</dbReference>
<keyword evidence="5" id="KW-0175">Coiled coil</keyword>
<dbReference type="GO" id="GO:0098794">
    <property type="term" value="C:postsynapse"/>
    <property type="evidence" value="ECO:0000318"/>
    <property type="project" value="GO_Central"/>
</dbReference>
<dbReference type="GO" id="GO:0030424">
    <property type="term" value="C:axon"/>
    <property type="evidence" value="ECO:0000318"/>
    <property type="project" value="GO_Central"/>
</dbReference>
<dbReference type="GO" id="GO:0042383">
    <property type="term" value="C:sarcolemma"/>
    <property type="evidence" value="ECO:0000318"/>
    <property type="project" value="GO_Central"/>
</dbReference>